<evidence type="ECO:0000256" key="3">
    <source>
        <dbReference type="SAM" id="MobiDB-lite"/>
    </source>
</evidence>
<dbReference type="PANTHER" id="PTHR34295">
    <property type="entry name" value="BIOTIN TRANSPORTER BIOY"/>
    <property type="match status" value="1"/>
</dbReference>
<evidence type="ECO:0000256" key="4">
    <source>
        <dbReference type="SAM" id="Phobius"/>
    </source>
</evidence>
<feature type="transmembrane region" description="Helical" evidence="4">
    <location>
        <begin position="140"/>
        <end position="159"/>
    </location>
</feature>
<feature type="transmembrane region" description="Helical" evidence="4">
    <location>
        <begin position="33"/>
        <end position="51"/>
    </location>
</feature>
<feature type="compositionally biased region" description="Polar residues" evidence="3">
    <location>
        <begin position="1"/>
        <end position="22"/>
    </location>
</feature>
<gene>
    <name evidence="5" type="ORF">FB389_0461</name>
</gene>
<dbReference type="GO" id="GO:0005886">
    <property type="term" value="C:plasma membrane"/>
    <property type="evidence" value="ECO:0007669"/>
    <property type="project" value="UniProtKB-SubCell"/>
</dbReference>
<dbReference type="InterPro" id="IPR003784">
    <property type="entry name" value="BioY"/>
</dbReference>
<keyword evidence="2" id="KW-1003">Cell membrane</keyword>
<organism evidence="5 6">
    <name type="scientific">Rarobacter incanus</name>
    <dbReference type="NCBI Taxonomy" id="153494"/>
    <lineage>
        <taxon>Bacteria</taxon>
        <taxon>Bacillati</taxon>
        <taxon>Actinomycetota</taxon>
        <taxon>Actinomycetes</taxon>
        <taxon>Micrococcales</taxon>
        <taxon>Rarobacteraceae</taxon>
        <taxon>Rarobacter</taxon>
    </lineage>
</organism>
<keyword evidence="2" id="KW-0813">Transport</keyword>
<comment type="similarity">
    <text evidence="1 2">Belongs to the BioY family.</text>
</comment>
<evidence type="ECO:0000256" key="1">
    <source>
        <dbReference type="ARBA" id="ARBA00010692"/>
    </source>
</evidence>
<dbReference type="AlphaFoldDB" id="A0A542SMH1"/>
<dbReference type="EMBL" id="VFNV01000001">
    <property type="protein sequence ID" value="TQK75822.1"/>
    <property type="molecule type" value="Genomic_DNA"/>
</dbReference>
<sequence length="210" mass="21168">MKSTTRNSGPASRTPTPQTATVRRSALADRSTSTALIATFAALIAACSLLTGPAVSGVPITLQTFAVLLAGVVLGPWRGAGAVLLYIAVGLAGLPVFAGGKSGVVMLAGPTVGYLIAFPLAAALAGWWIHRARAGQWRALAAHAGLAVAAATIVIYSIGVPVLSARVGIPLSKAFLGNLVYLPLDAVKAALAAIVGLSVLRAFPQLARAK</sequence>
<feature type="transmembrane region" description="Helical" evidence="4">
    <location>
        <begin position="104"/>
        <end position="128"/>
    </location>
</feature>
<proteinExistence type="inferred from homology"/>
<keyword evidence="4" id="KW-0812">Transmembrane</keyword>
<evidence type="ECO:0000313" key="5">
    <source>
        <dbReference type="EMBL" id="TQK75822.1"/>
    </source>
</evidence>
<keyword evidence="6" id="KW-1185">Reference proteome</keyword>
<comment type="subcellular location">
    <subcellularLocation>
        <location evidence="2">Cell membrane</location>
        <topology evidence="2">Multi-pass membrane protein</topology>
    </subcellularLocation>
</comment>
<dbReference type="PIRSF" id="PIRSF016661">
    <property type="entry name" value="BioY"/>
    <property type="match status" value="1"/>
</dbReference>
<accession>A0A542SMH1</accession>
<dbReference type="Proteomes" id="UP000316181">
    <property type="component" value="Unassembled WGS sequence"/>
</dbReference>
<keyword evidence="4" id="KW-1133">Transmembrane helix</keyword>
<dbReference type="OrthoDB" id="9803495at2"/>
<dbReference type="GO" id="GO:0015225">
    <property type="term" value="F:biotin transmembrane transporter activity"/>
    <property type="evidence" value="ECO:0007669"/>
    <property type="project" value="UniProtKB-UniRule"/>
</dbReference>
<reference evidence="5 6" key="1">
    <citation type="submission" date="2019-06" db="EMBL/GenBank/DDBJ databases">
        <title>Sequencing the genomes of 1000 actinobacteria strains.</title>
        <authorList>
            <person name="Klenk H.-P."/>
        </authorList>
    </citation>
    <scope>NUCLEOTIDE SEQUENCE [LARGE SCALE GENOMIC DNA]</scope>
    <source>
        <strain evidence="5 6">DSM 10596</strain>
    </source>
</reference>
<dbReference type="RefSeq" id="WP_142111174.1">
    <property type="nucleotide sequence ID" value="NZ_BAAATB010000008.1"/>
</dbReference>
<dbReference type="PANTHER" id="PTHR34295:SF1">
    <property type="entry name" value="BIOTIN TRANSPORTER BIOY"/>
    <property type="match status" value="1"/>
</dbReference>
<comment type="caution">
    <text evidence="5">The sequence shown here is derived from an EMBL/GenBank/DDBJ whole genome shotgun (WGS) entry which is preliminary data.</text>
</comment>
<dbReference type="Pfam" id="PF02632">
    <property type="entry name" value="BioY"/>
    <property type="match status" value="1"/>
</dbReference>
<dbReference type="Gene3D" id="1.10.1760.20">
    <property type="match status" value="1"/>
</dbReference>
<evidence type="ECO:0000313" key="6">
    <source>
        <dbReference type="Proteomes" id="UP000316181"/>
    </source>
</evidence>
<keyword evidence="2 4" id="KW-0472">Membrane</keyword>
<evidence type="ECO:0000256" key="2">
    <source>
        <dbReference type="PIRNR" id="PIRNR016661"/>
    </source>
</evidence>
<feature type="transmembrane region" description="Helical" evidence="4">
    <location>
        <begin position="179"/>
        <end position="200"/>
    </location>
</feature>
<feature type="region of interest" description="Disordered" evidence="3">
    <location>
        <begin position="1"/>
        <end position="24"/>
    </location>
</feature>
<name>A0A542SMH1_9MICO</name>
<protein>
    <recommendedName>
        <fullName evidence="2">Biotin transporter</fullName>
    </recommendedName>
</protein>